<accession>A0A857KHV4</accession>
<protein>
    <submittedName>
        <fullName evidence="2">DUF1707 domain-containing protein</fullName>
    </submittedName>
</protein>
<feature type="domain" description="DUF1707" evidence="1">
    <location>
        <begin position="7"/>
        <end position="59"/>
    </location>
</feature>
<evidence type="ECO:0000259" key="1">
    <source>
        <dbReference type="Pfam" id="PF08044"/>
    </source>
</evidence>
<dbReference type="AlphaFoldDB" id="A0A857KHV4"/>
<dbReference type="Pfam" id="PF08044">
    <property type="entry name" value="DUF1707"/>
    <property type="match status" value="1"/>
</dbReference>
<name>A0A857KHV4_9ACTN</name>
<dbReference type="EMBL" id="CP045810">
    <property type="protein sequence ID" value="QHN39181.1"/>
    <property type="molecule type" value="Genomic_DNA"/>
</dbReference>
<organism evidence="2">
    <name type="scientific">Gordonia amarae</name>
    <dbReference type="NCBI Taxonomy" id="36821"/>
    <lineage>
        <taxon>Bacteria</taxon>
        <taxon>Bacillati</taxon>
        <taxon>Actinomycetota</taxon>
        <taxon>Actinomycetes</taxon>
        <taxon>Mycobacteriales</taxon>
        <taxon>Gordoniaceae</taxon>
        <taxon>Gordonia</taxon>
    </lineage>
</organism>
<evidence type="ECO:0000313" key="2">
    <source>
        <dbReference type="EMBL" id="QHN39181.1"/>
    </source>
</evidence>
<reference evidence="2" key="1">
    <citation type="journal article" date="2021" name="Nat. Microbiol.">
        <title>Cocultivation of an ultrasmall environmental parasitic bacterium with lytic ability against bacteria associated with wastewater foams.</title>
        <authorList>
            <person name="Batinovic S."/>
            <person name="Rose J.J.A."/>
            <person name="Ratcliffe J."/>
            <person name="Seviour R.J."/>
            <person name="Petrovski S."/>
        </authorList>
    </citation>
    <scope>NUCLEOTIDE SEQUENCE</scope>
    <source>
        <strain evidence="2">CON44</strain>
    </source>
</reference>
<dbReference type="InterPro" id="IPR012551">
    <property type="entry name" value="DUF1707_SHOCT-like"/>
</dbReference>
<dbReference type="PANTHER" id="PTHR40763:SF4">
    <property type="entry name" value="DUF1707 DOMAIN-CONTAINING PROTEIN"/>
    <property type="match status" value="1"/>
</dbReference>
<gene>
    <name evidence="2" type="ORF">GII30_08360</name>
</gene>
<dbReference type="RefSeq" id="WP_005188662.1">
    <property type="nucleotide sequence ID" value="NZ_CP045804.1"/>
</dbReference>
<dbReference type="PANTHER" id="PTHR40763">
    <property type="entry name" value="MEMBRANE PROTEIN-RELATED"/>
    <property type="match status" value="1"/>
</dbReference>
<proteinExistence type="predicted"/>
<sequence>MSGAGSTRARDVDRVAVMAVIDDAHADGQLTGEEHRERVDQARQAVSLGDLHVLTADLQRSRPVPLRLRPTKDRRLRWTLIALAASVVSGLMAVVAVAVIHRDSGDDSTVPLPTPVVVPTAGDAPGIPTTSAPAPVMYTADAIREVIEATRNRFGTTVIEGMHLYPDSAEVYVYDKSSSVGSVRYQYSLGGEFHDPQTYGGTSVGSDNGETVDLADLDVGKIADLIAQSPEKLGVQTSDAGYRVTIGGADGGEVWIGVNDISIDSHLVARLDGTIKGVHRCGWGC</sequence>